<comment type="subcellular location">
    <subcellularLocation>
        <location evidence="8">Cell membrane</location>
        <topology evidence="8">Multi-pass membrane protein</topology>
    </subcellularLocation>
    <subcellularLocation>
        <location evidence="1">Membrane</location>
        <topology evidence="1">Multi-pass membrane protein</topology>
    </subcellularLocation>
</comment>
<feature type="transmembrane region" description="Helical" evidence="8">
    <location>
        <begin position="402"/>
        <end position="427"/>
    </location>
</feature>
<evidence type="ECO:0000256" key="8">
    <source>
        <dbReference type="RuleBase" id="RU362002"/>
    </source>
</evidence>
<dbReference type="Pfam" id="PF00909">
    <property type="entry name" value="Ammonium_transp"/>
    <property type="match status" value="1"/>
</dbReference>
<dbReference type="InterPro" id="IPR029020">
    <property type="entry name" value="Ammonium/urea_transptr"/>
</dbReference>
<evidence type="ECO:0000256" key="6">
    <source>
        <dbReference type="ARBA" id="ARBA00023136"/>
    </source>
</evidence>
<dbReference type="EMBL" id="MTYJ01000022">
    <property type="protein sequence ID" value="OQV21652.1"/>
    <property type="molecule type" value="Genomic_DNA"/>
</dbReference>
<evidence type="ECO:0000313" key="11">
    <source>
        <dbReference type="Proteomes" id="UP000192578"/>
    </source>
</evidence>
<dbReference type="NCBIfam" id="TIGR00836">
    <property type="entry name" value="amt"/>
    <property type="match status" value="1"/>
</dbReference>
<accession>A0A1W0X2V9</accession>
<evidence type="ECO:0000256" key="4">
    <source>
        <dbReference type="ARBA" id="ARBA00022692"/>
    </source>
</evidence>
<evidence type="ECO:0000256" key="3">
    <source>
        <dbReference type="ARBA" id="ARBA00022448"/>
    </source>
</evidence>
<feature type="transmembrane region" description="Helical" evidence="8">
    <location>
        <begin position="73"/>
        <end position="98"/>
    </location>
</feature>
<keyword evidence="7 8" id="KW-0924">Ammonia transport</keyword>
<feature type="domain" description="Ammonium transporter AmtB-like" evidence="9">
    <location>
        <begin position="42"/>
        <end position="456"/>
    </location>
</feature>
<comment type="similarity">
    <text evidence="2 8">Belongs to the ammonia transporter channel (TC 1.A.11.2) family.</text>
</comment>
<sequence>MNSTAGLLSAGDVYDDIDLRPDTTTHGGPAMPADTGSASTGFIVWAAALVFVMTPGLALFYSGLSRYNSALSLMMLCMMAMAVVSVQWFLFGFSLAFAEHGSPFIGDFTMGAVNTLDTHAFPNTAPQIPSILFMVYQMQFAGITAALVFGSVPERTRFVPAMVFVFFWTTLVYDFAAYWTWADHGFLRNLNCVGAPNYDVAPCYVGAYDFAGGGPVHICAGFSGLAYLVVLGKRKLIHAEHHNMVNVMFGTGILWFGWFAFNGGSAGAANTRAAMAATVTTLAAATGGLTWVFVDWIGSRKMSAFSFCSGVVAGLVAITPASGYVAPWAAIVIGILVAIICNGCCRLKKRLGIDDSFDAGSLHGCGGFVGNLFTGIFAQKWVAKLDGTDIAGGLIEGNWLQIFFQLVASAVIAVWAFCVSYLILFIINKIPGLHLRQSEADEALGGDMAEMGEAGYMLEAESASKLEKLTAAKPVPRITNLVNPMGSKRFDAHLE</sequence>
<feature type="transmembrane region" description="Helical" evidence="8">
    <location>
        <begin position="244"/>
        <end position="261"/>
    </location>
</feature>
<dbReference type="OrthoDB" id="534912at2759"/>
<dbReference type="GO" id="GO:0008519">
    <property type="term" value="F:ammonium channel activity"/>
    <property type="evidence" value="ECO:0007669"/>
    <property type="project" value="InterPro"/>
</dbReference>
<comment type="caution">
    <text evidence="10">The sequence shown here is derived from an EMBL/GenBank/DDBJ whole genome shotgun (WGS) entry which is preliminary data.</text>
</comment>
<dbReference type="PANTHER" id="PTHR43029">
    <property type="entry name" value="AMMONIUM TRANSPORTER MEP2"/>
    <property type="match status" value="1"/>
</dbReference>
<protein>
    <recommendedName>
        <fullName evidence="8">Ammonium transporter</fullName>
    </recommendedName>
</protein>
<feature type="transmembrane region" description="Helical" evidence="8">
    <location>
        <begin position="304"/>
        <end position="322"/>
    </location>
</feature>
<name>A0A1W0X2V9_HYPEX</name>
<gene>
    <name evidence="10" type="ORF">BV898_04550</name>
</gene>
<dbReference type="SUPFAM" id="SSF111352">
    <property type="entry name" value="Ammonium transporter"/>
    <property type="match status" value="1"/>
</dbReference>
<dbReference type="InterPro" id="IPR001905">
    <property type="entry name" value="Ammonium_transpt"/>
</dbReference>
<evidence type="ECO:0000313" key="10">
    <source>
        <dbReference type="EMBL" id="OQV21652.1"/>
    </source>
</evidence>
<evidence type="ECO:0000256" key="7">
    <source>
        <dbReference type="ARBA" id="ARBA00023177"/>
    </source>
</evidence>
<dbReference type="InterPro" id="IPR024041">
    <property type="entry name" value="NH4_transpt_AmtB-like_dom"/>
</dbReference>
<dbReference type="GO" id="GO:0005886">
    <property type="term" value="C:plasma membrane"/>
    <property type="evidence" value="ECO:0007669"/>
    <property type="project" value="UniProtKB-SubCell"/>
</dbReference>
<evidence type="ECO:0000256" key="2">
    <source>
        <dbReference type="ARBA" id="ARBA00005887"/>
    </source>
</evidence>
<keyword evidence="6 8" id="KW-0472">Membrane</keyword>
<dbReference type="Gene3D" id="1.10.3430.10">
    <property type="entry name" value="Ammonium transporter AmtB like domains"/>
    <property type="match status" value="1"/>
</dbReference>
<dbReference type="InterPro" id="IPR018047">
    <property type="entry name" value="Ammonium_transpt_CS"/>
</dbReference>
<keyword evidence="11" id="KW-1185">Reference proteome</keyword>
<keyword evidence="3 8" id="KW-0813">Transport</keyword>
<keyword evidence="5 8" id="KW-1133">Transmembrane helix</keyword>
<evidence type="ECO:0000256" key="1">
    <source>
        <dbReference type="ARBA" id="ARBA00004141"/>
    </source>
</evidence>
<dbReference type="PROSITE" id="PS01219">
    <property type="entry name" value="AMMONIUM_TRANSP"/>
    <property type="match status" value="1"/>
</dbReference>
<feature type="transmembrane region" description="Helical" evidence="8">
    <location>
        <begin position="131"/>
        <end position="149"/>
    </location>
</feature>
<feature type="transmembrane region" description="Helical" evidence="8">
    <location>
        <begin position="359"/>
        <end position="382"/>
    </location>
</feature>
<feature type="transmembrane region" description="Helical" evidence="8">
    <location>
        <begin position="273"/>
        <end position="297"/>
    </location>
</feature>
<feature type="transmembrane region" description="Helical" evidence="8">
    <location>
        <begin position="328"/>
        <end position="347"/>
    </location>
</feature>
<feature type="transmembrane region" description="Helical" evidence="8">
    <location>
        <begin position="214"/>
        <end position="232"/>
    </location>
</feature>
<evidence type="ECO:0000256" key="5">
    <source>
        <dbReference type="ARBA" id="ARBA00022989"/>
    </source>
</evidence>
<dbReference type="PANTHER" id="PTHR43029:SF10">
    <property type="entry name" value="AMMONIUM TRANSPORTER MEP2"/>
    <property type="match status" value="1"/>
</dbReference>
<reference evidence="11" key="1">
    <citation type="submission" date="2017-01" db="EMBL/GenBank/DDBJ databases">
        <title>Comparative genomics of anhydrobiosis in the tardigrade Hypsibius dujardini.</title>
        <authorList>
            <person name="Yoshida Y."/>
            <person name="Koutsovoulos G."/>
            <person name="Laetsch D."/>
            <person name="Stevens L."/>
            <person name="Kumar S."/>
            <person name="Horikawa D."/>
            <person name="Ishino K."/>
            <person name="Komine S."/>
            <person name="Tomita M."/>
            <person name="Blaxter M."/>
            <person name="Arakawa K."/>
        </authorList>
    </citation>
    <scope>NUCLEOTIDE SEQUENCE [LARGE SCALE GENOMIC DNA]</scope>
    <source>
        <strain evidence="11">Z151</strain>
    </source>
</reference>
<keyword evidence="4 8" id="KW-0812">Transmembrane</keyword>
<proteinExistence type="inferred from homology"/>
<organism evidence="10 11">
    <name type="scientific">Hypsibius exemplaris</name>
    <name type="common">Freshwater tardigrade</name>
    <dbReference type="NCBI Taxonomy" id="2072580"/>
    <lineage>
        <taxon>Eukaryota</taxon>
        <taxon>Metazoa</taxon>
        <taxon>Ecdysozoa</taxon>
        <taxon>Tardigrada</taxon>
        <taxon>Eutardigrada</taxon>
        <taxon>Parachela</taxon>
        <taxon>Hypsibioidea</taxon>
        <taxon>Hypsibiidae</taxon>
        <taxon>Hypsibius</taxon>
    </lineage>
</organism>
<dbReference type="AlphaFoldDB" id="A0A1W0X2V9"/>
<feature type="transmembrane region" description="Helical" evidence="8">
    <location>
        <begin position="161"/>
        <end position="181"/>
    </location>
</feature>
<evidence type="ECO:0000259" key="9">
    <source>
        <dbReference type="Pfam" id="PF00909"/>
    </source>
</evidence>
<feature type="transmembrane region" description="Helical" evidence="8">
    <location>
        <begin position="42"/>
        <end position="61"/>
    </location>
</feature>
<dbReference type="Proteomes" id="UP000192578">
    <property type="component" value="Unassembled WGS sequence"/>
</dbReference>